<dbReference type="Proteomes" id="UP000724149">
    <property type="component" value="Unassembled WGS sequence"/>
</dbReference>
<evidence type="ECO:0000313" key="9">
    <source>
        <dbReference type="Proteomes" id="UP000724149"/>
    </source>
</evidence>
<name>A0ABS2GN71_9FIRM</name>
<dbReference type="HAMAP" id="MF_01057">
    <property type="entry name" value="tRNA_methyltr_TrmB"/>
    <property type="match status" value="1"/>
</dbReference>
<organism evidence="8 9">
    <name type="scientific">Hydrogenoanaerobacterium saccharovorans</name>
    <dbReference type="NCBI Taxonomy" id="474960"/>
    <lineage>
        <taxon>Bacteria</taxon>
        <taxon>Bacillati</taxon>
        <taxon>Bacillota</taxon>
        <taxon>Clostridia</taxon>
        <taxon>Eubacteriales</taxon>
        <taxon>Oscillospiraceae</taxon>
        <taxon>Hydrogenoanaerobacterium</taxon>
    </lineage>
</organism>
<feature type="binding site" evidence="7">
    <location>
        <position position="161"/>
    </location>
    <ligand>
        <name>substrate</name>
    </ligand>
</feature>
<dbReference type="PANTHER" id="PTHR23417:SF14">
    <property type="entry name" value="PENTACOTRIPEPTIDE-REPEAT REGION OF PRORP DOMAIN-CONTAINING PROTEIN"/>
    <property type="match status" value="1"/>
</dbReference>
<evidence type="ECO:0000256" key="2">
    <source>
        <dbReference type="ARBA" id="ARBA00003015"/>
    </source>
</evidence>
<dbReference type="SUPFAM" id="SSF53335">
    <property type="entry name" value="S-adenosyl-L-methionine-dependent methyltransferases"/>
    <property type="match status" value="1"/>
</dbReference>
<dbReference type="Gene3D" id="3.40.50.150">
    <property type="entry name" value="Vaccinia Virus protein VP39"/>
    <property type="match status" value="1"/>
</dbReference>
<feature type="binding site" evidence="7">
    <location>
        <position position="125"/>
    </location>
    <ligand>
        <name>S-adenosyl-L-methionine</name>
        <dbReference type="ChEBI" id="CHEBI:59789"/>
    </ligand>
</feature>
<evidence type="ECO:0000256" key="7">
    <source>
        <dbReference type="HAMAP-Rule" id="MF_01057"/>
    </source>
</evidence>
<dbReference type="NCBIfam" id="NF001080">
    <property type="entry name" value="PRK00121.2-2"/>
    <property type="match status" value="1"/>
</dbReference>
<dbReference type="PANTHER" id="PTHR23417">
    <property type="entry name" value="3-DEOXY-D-MANNO-OCTULOSONIC-ACID TRANSFERASE/TRNA GUANINE-N 7 - -METHYLTRANSFERASE"/>
    <property type="match status" value="1"/>
</dbReference>
<dbReference type="CDD" id="cd02440">
    <property type="entry name" value="AdoMet_MTases"/>
    <property type="match status" value="1"/>
</dbReference>
<feature type="binding site" evidence="7">
    <location>
        <position position="102"/>
    </location>
    <ligand>
        <name>S-adenosyl-L-methionine</name>
        <dbReference type="ChEBI" id="CHEBI:59789"/>
    </ligand>
</feature>
<evidence type="ECO:0000256" key="4">
    <source>
        <dbReference type="ARBA" id="ARBA00022679"/>
    </source>
</evidence>
<evidence type="ECO:0000256" key="6">
    <source>
        <dbReference type="ARBA" id="ARBA00022694"/>
    </source>
</evidence>
<keyword evidence="9" id="KW-1185">Reference proteome</keyword>
<comment type="function">
    <text evidence="2 7">Catalyzes the formation of N(7)-methylguanine at position 46 (m7G46) in tRNA.</text>
</comment>
<dbReference type="PROSITE" id="PS51625">
    <property type="entry name" value="SAM_MT_TRMB"/>
    <property type="match status" value="1"/>
</dbReference>
<evidence type="ECO:0000256" key="5">
    <source>
        <dbReference type="ARBA" id="ARBA00022691"/>
    </source>
</evidence>
<comment type="similarity">
    <text evidence="7">Belongs to the class I-like SAM-binding methyltransferase superfamily. TrmB family.</text>
</comment>
<evidence type="ECO:0000256" key="3">
    <source>
        <dbReference type="ARBA" id="ARBA00022603"/>
    </source>
</evidence>
<dbReference type="EMBL" id="JACSNR010000003">
    <property type="protein sequence ID" value="MBM6922925.1"/>
    <property type="molecule type" value="Genomic_DNA"/>
</dbReference>
<comment type="pathway">
    <text evidence="7">tRNA modification; N(7)-methylguanine-tRNA biosynthesis.</text>
</comment>
<comment type="catalytic activity">
    <reaction evidence="1 7">
        <text>guanosine(46) in tRNA + S-adenosyl-L-methionine = N(7)-methylguanosine(46) in tRNA + S-adenosyl-L-homocysteine</text>
        <dbReference type="Rhea" id="RHEA:42708"/>
        <dbReference type="Rhea" id="RHEA-COMP:10188"/>
        <dbReference type="Rhea" id="RHEA-COMP:10189"/>
        <dbReference type="ChEBI" id="CHEBI:57856"/>
        <dbReference type="ChEBI" id="CHEBI:59789"/>
        <dbReference type="ChEBI" id="CHEBI:74269"/>
        <dbReference type="ChEBI" id="CHEBI:74480"/>
        <dbReference type="EC" id="2.1.1.33"/>
    </reaction>
</comment>
<keyword evidence="6 7" id="KW-0819">tRNA processing</keyword>
<keyword evidence="4 7" id="KW-0808">Transferase</keyword>
<dbReference type="GO" id="GO:0008176">
    <property type="term" value="F:tRNA (guanine(46)-N7)-methyltransferase activity"/>
    <property type="evidence" value="ECO:0007669"/>
    <property type="project" value="UniProtKB-EC"/>
</dbReference>
<comment type="caution">
    <text evidence="8">The sequence shown here is derived from an EMBL/GenBank/DDBJ whole genome shotgun (WGS) entry which is preliminary data.</text>
</comment>
<feature type="binding site" evidence="7">
    <location>
        <position position="69"/>
    </location>
    <ligand>
        <name>S-adenosyl-L-methionine</name>
        <dbReference type="ChEBI" id="CHEBI:59789"/>
    </ligand>
</feature>
<dbReference type="RefSeq" id="WP_204720120.1">
    <property type="nucleotide sequence ID" value="NZ_JACSNR010000003.1"/>
</dbReference>
<protein>
    <recommendedName>
        <fullName evidence="7">tRNA (guanine-N(7)-)-methyltransferase</fullName>
        <ecNumber evidence="7">2.1.1.33</ecNumber>
    </recommendedName>
    <alternativeName>
        <fullName evidence="7">tRNA (guanine(46)-N(7))-methyltransferase</fullName>
    </alternativeName>
    <alternativeName>
        <fullName evidence="7">tRNA(m7G46)-methyltransferase</fullName>
    </alternativeName>
</protein>
<dbReference type="InterPro" id="IPR003358">
    <property type="entry name" value="tRNA_(Gua-N-7)_MeTrfase_Trmb"/>
</dbReference>
<gene>
    <name evidence="7 8" type="primary">trmB</name>
    <name evidence="8" type="ORF">H9X81_04355</name>
</gene>
<comment type="caution">
    <text evidence="7">Lacks conserved residue(s) required for the propagation of feature annotation.</text>
</comment>
<sequence>MRMRRKKWARPELSVCPYFMKDPSKNRGHWAEQFERPEQPFWLELGCGKGTYAARVAADHPEINLLAIDIKSDILAVARRNIQAVYAEAGRPVDNLRLTAYEIGIIHTLLAPEDTVDRICINFCNPWPHTGHRKKRLTHPKQLVLYASFLRDGAEIHFKTDDDDLFRDSLEYFTQWGFPVTYVTWDLHESGRTDSPSTEHEEMFTAQGIKTKFLIARYRGEATDRQIEKMLSQYPKFAPAKVPEGVFKPEIV</sequence>
<keyword evidence="3 7" id="KW-0489">Methyltransferase</keyword>
<dbReference type="InterPro" id="IPR055361">
    <property type="entry name" value="tRNA_methyltr_TrmB_bact"/>
</dbReference>
<dbReference type="EC" id="2.1.1.33" evidence="7"/>
<keyword evidence="5 7" id="KW-0949">S-adenosyl-L-methionine</keyword>
<accession>A0ABS2GN71</accession>
<proteinExistence type="inferred from homology"/>
<evidence type="ECO:0000313" key="8">
    <source>
        <dbReference type="EMBL" id="MBM6922925.1"/>
    </source>
</evidence>
<evidence type="ECO:0000256" key="1">
    <source>
        <dbReference type="ARBA" id="ARBA00000142"/>
    </source>
</evidence>
<reference evidence="8 9" key="1">
    <citation type="journal article" date="2021" name="Sci. Rep.">
        <title>The distribution of antibiotic resistance genes in chicken gut microbiota commensals.</title>
        <authorList>
            <person name="Juricova H."/>
            <person name="Matiasovicova J."/>
            <person name="Kubasova T."/>
            <person name="Cejkova D."/>
            <person name="Rychlik I."/>
        </authorList>
    </citation>
    <scope>NUCLEOTIDE SEQUENCE [LARGE SCALE GENOMIC DNA]</scope>
    <source>
        <strain evidence="8 9">An564</strain>
    </source>
</reference>
<dbReference type="InterPro" id="IPR029063">
    <property type="entry name" value="SAM-dependent_MTases_sf"/>
</dbReference>
<feature type="binding site" evidence="7">
    <location>
        <position position="44"/>
    </location>
    <ligand>
        <name>S-adenosyl-L-methionine</name>
        <dbReference type="ChEBI" id="CHEBI:59789"/>
    </ligand>
</feature>
<dbReference type="Pfam" id="PF02390">
    <property type="entry name" value="Methyltransf_4"/>
    <property type="match status" value="1"/>
</dbReference>